<dbReference type="AlphaFoldDB" id="A0A449IRE4"/>
<dbReference type="Proteomes" id="UP000330809">
    <property type="component" value="Unassembled WGS sequence"/>
</dbReference>
<protein>
    <submittedName>
        <fullName evidence="2">Uncharacterized protein</fullName>
    </submittedName>
</protein>
<name>A0A449IRE4_PSEFR</name>
<sequence>MLQLFPALDQELELLLCCLGILLAIGYHLVNQALFFTDLPFELAANLGHLSVHLFVEQGVQALTHFTLDRRNYFVDYLLTQLLA</sequence>
<keyword evidence="1" id="KW-1133">Transmembrane helix</keyword>
<keyword evidence="1" id="KW-0472">Membrane</keyword>
<accession>A0A449IRE4</accession>
<dbReference type="EMBL" id="CAACYJ010000040">
    <property type="protein sequence ID" value="VFB22017.1"/>
    <property type="molecule type" value="Genomic_DNA"/>
</dbReference>
<proteinExistence type="predicted"/>
<evidence type="ECO:0000256" key="1">
    <source>
        <dbReference type="SAM" id="Phobius"/>
    </source>
</evidence>
<keyword evidence="1" id="KW-0812">Transmembrane</keyword>
<evidence type="ECO:0000313" key="3">
    <source>
        <dbReference type="Proteomes" id="UP000330809"/>
    </source>
</evidence>
<feature type="transmembrane region" description="Helical" evidence="1">
    <location>
        <begin position="12"/>
        <end position="30"/>
    </location>
</feature>
<reference evidence="2 3" key="1">
    <citation type="submission" date="2019-02" db="EMBL/GenBank/DDBJ databases">
        <authorList>
            <consortium name="Pathogen Informatics"/>
        </authorList>
    </citation>
    <scope>NUCLEOTIDE SEQUENCE [LARGE SCALE GENOMIC DNA]</scope>
    <source>
        <strain evidence="2 3">3012STDY7103891</strain>
    </source>
</reference>
<gene>
    <name evidence="2" type="ORF">NCTC10754_04701</name>
</gene>
<organism evidence="2 3">
    <name type="scientific">Pseudomonas fragi</name>
    <dbReference type="NCBI Taxonomy" id="296"/>
    <lineage>
        <taxon>Bacteria</taxon>
        <taxon>Pseudomonadati</taxon>
        <taxon>Pseudomonadota</taxon>
        <taxon>Gammaproteobacteria</taxon>
        <taxon>Pseudomonadales</taxon>
        <taxon>Pseudomonadaceae</taxon>
        <taxon>Pseudomonas</taxon>
    </lineage>
</organism>
<evidence type="ECO:0000313" key="2">
    <source>
        <dbReference type="EMBL" id="VFB22017.1"/>
    </source>
</evidence>